<organism evidence="1 2">
    <name type="scientific">Marinobacter adhaerens (strain DSM 23420 / HP15)</name>
    <dbReference type="NCBI Taxonomy" id="225937"/>
    <lineage>
        <taxon>Bacteria</taxon>
        <taxon>Pseudomonadati</taxon>
        <taxon>Pseudomonadota</taxon>
        <taxon>Gammaproteobacteria</taxon>
        <taxon>Pseudomonadales</taxon>
        <taxon>Marinobacteraceae</taxon>
        <taxon>Marinobacter</taxon>
    </lineage>
</organism>
<dbReference type="STRING" id="225937.HP15_3630"/>
<dbReference type="AlphaFoldDB" id="E4PGT5"/>
<name>E4PGT5_MARAH</name>
<sequence length="37" mass="4446">MLRITNSRPRYIAIRLFYFPDHQLNSLSSPEKPRTNI</sequence>
<evidence type="ECO:0000313" key="2">
    <source>
        <dbReference type="Proteomes" id="UP000007077"/>
    </source>
</evidence>
<evidence type="ECO:0000313" key="1">
    <source>
        <dbReference type="EMBL" id="ADP99394.1"/>
    </source>
</evidence>
<dbReference type="HOGENOM" id="CLU_3345601_0_0_6"/>
<protein>
    <submittedName>
        <fullName evidence="1">Uncharacterized protein</fullName>
    </submittedName>
</protein>
<gene>
    <name evidence="1" type="ordered locus">HP15_3630</name>
</gene>
<proteinExistence type="predicted"/>
<reference evidence="2" key="2">
    <citation type="submission" date="2010-02" db="EMBL/GenBank/DDBJ databases">
        <title>Complete genome sequence of Marinobacter adhaerens type strain (HP15).</title>
        <authorList>
            <person name="Gaerdes A.A.M."/>
            <person name="Kaeppel E."/>
            <person name="Shezad A."/>
            <person name="Seebah S."/>
            <person name="Teeling H."/>
            <person name="Yarza P."/>
            <person name="Gloeckner F.O."/>
            <person name="Ullrich M.S."/>
        </authorList>
    </citation>
    <scope>NUCLEOTIDE SEQUENCE [LARGE SCALE GENOMIC DNA]</scope>
    <source>
        <strain evidence="2">DSM 23420 / HP15</strain>
    </source>
</reference>
<dbReference type="KEGG" id="mad:HP15_3630"/>
<dbReference type="EMBL" id="CP001978">
    <property type="protein sequence ID" value="ADP99394.1"/>
    <property type="molecule type" value="Genomic_DNA"/>
</dbReference>
<reference evidence="1 2" key="1">
    <citation type="journal article" date="2010" name="Stand. Genomic Sci.">
        <title>Complete genome sequence of Marinobacter adhaerens type strain (HP15), a diatom-interacting marine microorganism.</title>
        <authorList>
            <person name="Gardes A."/>
            <person name="Kaeppel E."/>
            <person name="Shehzad A."/>
            <person name="Seebah S."/>
            <person name="Teeling H."/>
            <person name="Yarza P."/>
            <person name="Glockner F.O."/>
            <person name="Grossart H.P."/>
            <person name="Ullrich M.S."/>
        </authorList>
    </citation>
    <scope>NUCLEOTIDE SEQUENCE [LARGE SCALE GENOMIC DNA]</scope>
    <source>
        <strain evidence="2">DSM 23420 / HP15</strain>
    </source>
</reference>
<accession>E4PGT5</accession>
<dbReference type="Proteomes" id="UP000007077">
    <property type="component" value="Chromosome"/>
</dbReference>